<proteinExistence type="predicted"/>
<accession>A0A6J5KWU5</accession>
<name>A0A6J5KWU5_9CAUD</name>
<sequence length="111" mass="12930">MNKQETTYIASVRLTRILFYKACTDLKYETSSPFSIRRIHDCTPEMRDKAGALYLKYILMCSNRTLKTILDAHEEGICRRAENTLESIRGELLERVLYEEDISDNKAIDCD</sequence>
<reference evidence="1" key="1">
    <citation type="submission" date="2020-04" db="EMBL/GenBank/DDBJ databases">
        <authorList>
            <person name="Chiriac C."/>
            <person name="Salcher M."/>
            <person name="Ghai R."/>
            <person name="Kavagutti S V."/>
        </authorList>
    </citation>
    <scope>NUCLEOTIDE SEQUENCE</scope>
</reference>
<dbReference type="EMBL" id="LR796189">
    <property type="protein sequence ID" value="CAB4125526.1"/>
    <property type="molecule type" value="Genomic_DNA"/>
</dbReference>
<protein>
    <submittedName>
        <fullName evidence="1">Uncharacterized protein</fullName>
    </submittedName>
</protein>
<organism evidence="1">
    <name type="scientific">uncultured Caudovirales phage</name>
    <dbReference type="NCBI Taxonomy" id="2100421"/>
    <lineage>
        <taxon>Viruses</taxon>
        <taxon>Duplodnaviria</taxon>
        <taxon>Heunggongvirae</taxon>
        <taxon>Uroviricota</taxon>
        <taxon>Caudoviricetes</taxon>
        <taxon>Peduoviridae</taxon>
        <taxon>Maltschvirus</taxon>
        <taxon>Maltschvirus maltsch</taxon>
    </lineage>
</organism>
<evidence type="ECO:0000313" key="1">
    <source>
        <dbReference type="EMBL" id="CAB4125526.1"/>
    </source>
</evidence>
<gene>
    <name evidence="1" type="ORF">UFOVP53_160</name>
</gene>